<dbReference type="GO" id="GO:0019433">
    <property type="term" value="P:triglyceride catabolic process"/>
    <property type="evidence" value="ECO:0007669"/>
    <property type="project" value="TreeGrafter"/>
</dbReference>
<dbReference type="Proteomes" id="UP001175226">
    <property type="component" value="Unassembled WGS sequence"/>
</dbReference>
<dbReference type="Pfam" id="PF00106">
    <property type="entry name" value="adh_short"/>
    <property type="match status" value="1"/>
</dbReference>
<dbReference type="GO" id="GO:0006654">
    <property type="term" value="P:phosphatidic acid biosynthetic process"/>
    <property type="evidence" value="ECO:0007669"/>
    <property type="project" value="TreeGrafter"/>
</dbReference>
<evidence type="ECO:0000256" key="4">
    <source>
        <dbReference type="RuleBase" id="RU000363"/>
    </source>
</evidence>
<evidence type="ECO:0000256" key="1">
    <source>
        <dbReference type="ARBA" id="ARBA00006484"/>
    </source>
</evidence>
<comment type="similarity">
    <text evidence="1 4">Belongs to the short-chain dehydrogenases/reductases (SDR) family.</text>
</comment>
<dbReference type="AlphaFoldDB" id="A0AA39N250"/>
<dbReference type="Gene3D" id="3.40.50.720">
    <property type="entry name" value="NAD(P)-binding Rossmann-like Domain"/>
    <property type="match status" value="1"/>
</dbReference>
<dbReference type="InterPro" id="IPR002347">
    <property type="entry name" value="SDR_fam"/>
</dbReference>
<evidence type="ECO:0000313" key="6">
    <source>
        <dbReference type="Proteomes" id="UP001175226"/>
    </source>
</evidence>
<gene>
    <name evidence="5" type="ORF">EV421DRAFT_1896338</name>
</gene>
<organism evidence="5 6">
    <name type="scientific">Armillaria borealis</name>
    <dbReference type="NCBI Taxonomy" id="47425"/>
    <lineage>
        <taxon>Eukaryota</taxon>
        <taxon>Fungi</taxon>
        <taxon>Dikarya</taxon>
        <taxon>Basidiomycota</taxon>
        <taxon>Agaricomycotina</taxon>
        <taxon>Agaricomycetes</taxon>
        <taxon>Agaricomycetidae</taxon>
        <taxon>Agaricales</taxon>
        <taxon>Marasmiineae</taxon>
        <taxon>Physalacriaceae</taxon>
        <taxon>Armillaria</taxon>
    </lineage>
</organism>
<evidence type="ECO:0000256" key="2">
    <source>
        <dbReference type="ARBA" id="ARBA00022857"/>
    </source>
</evidence>
<dbReference type="InterPro" id="IPR020904">
    <property type="entry name" value="Sc_DH/Rdtase_CS"/>
</dbReference>
<keyword evidence="2" id="KW-0521">NADP</keyword>
<evidence type="ECO:0000256" key="3">
    <source>
        <dbReference type="ARBA" id="ARBA00023002"/>
    </source>
</evidence>
<dbReference type="GO" id="GO:0004806">
    <property type="term" value="F:triacylglycerol lipase activity"/>
    <property type="evidence" value="ECO:0007669"/>
    <property type="project" value="TreeGrafter"/>
</dbReference>
<sequence>MSPRKTVLITGCSTGIGNALAREFHRQGKFNWLTSRGLVVFATSRNEAVLSDLQKAGMNTFALDVTNDEQISHVRDQVAEMTGGKLDILVNNAGQNSLAAAIDLDMKTVQDIYDVNVFGAMRMVKAFVPLLIASNDACILQVGSIAALAPYPFGSTYSSSKAALHAYGNALRVELSPFNIKVVNFSALPLSPSSWTKRREVSQDAVTAEQYAKNVVREALKASPRAWVWYGTKAWLVWALDTFLPRTAFDNMMKGWYGLESPSVLQ</sequence>
<dbReference type="PRINTS" id="PR00080">
    <property type="entry name" value="SDRFAMILY"/>
</dbReference>
<dbReference type="GO" id="GO:0005811">
    <property type="term" value="C:lipid droplet"/>
    <property type="evidence" value="ECO:0007669"/>
    <property type="project" value="TreeGrafter"/>
</dbReference>
<dbReference type="PANTHER" id="PTHR44169">
    <property type="entry name" value="NADPH-DEPENDENT 1-ACYLDIHYDROXYACETONE PHOSPHATE REDUCTASE"/>
    <property type="match status" value="1"/>
</dbReference>
<dbReference type="GO" id="GO:0005783">
    <property type="term" value="C:endoplasmic reticulum"/>
    <property type="evidence" value="ECO:0007669"/>
    <property type="project" value="TreeGrafter"/>
</dbReference>
<keyword evidence="3" id="KW-0560">Oxidoreductase</keyword>
<protein>
    <submittedName>
        <fullName evidence="5">NAD-P-binding protein</fullName>
    </submittedName>
</protein>
<dbReference type="GO" id="GO:0000140">
    <property type="term" value="F:acylglycerone-phosphate reductase (NADP+) activity"/>
    <property type="evidence" value="ECO:0007669"/>
    <property type="project" value="TreeGrafter"/>
</dbReference>
<dbReference type="PROSITE" id="PS00061">
    <property type="entry name" value="ADH_SHORT"/>
    <property type="match status" value="1"/>
</dbReference>
<comment type="caution">
    <text evidence="5">The sequence shown here is derived from an EMBL/GenBank/DDBJ whole genome shotgun (WGS) entry which is preliminary data.</text>
</comment>
<evidence type="ECO:0000313" key="5">
    <source>
        <dbReference type="EMBL" id="KAK0454415.1"/>
    </source>
</evidence>
<keyword evidence="6" id="KW-1185">Reference proteome</keyword>
<dbReference type="PANTHER" id="PTHR44169:SF6">
    <property type="entry name" value="NADPH-DEPENDENT 1-ACYLDIHYDROXYACETONE PHOSPHATE REDUCTASE"/>
    <property type="match status" value="1"/>
</dbReference>
<reference evidence="5" key="1">
    <citation type="submission" date="2023-06" db="EMBL/GenBank/DDBJ databases">
        <authorList>
            <consortium name="Lawrence Berkeley National Laboratory"/>
            <person name="Ahrendt S."/>
            <person name="Sahu N."/>
            <person name="Indic B."/>
            <person name="Wong-Bajracharya J."/>
            <person name="Merenyi Z."/>
            <person name="Ke H.-M."/>
            <person name="Monk M."/>
            <person name="Kocsube S."/>
            <person name="Drula E."/>
            <person name="Lipzen A."/>
            <person name="Balint B."/>
            <person name="Henrissat B."/>
            <person name="Andreopoulos B."/>
            <person name="Martin F.M."/>
            <person name="Harder C.B."/>
            <person name="Rigling D."/>
            <person name="Ford K.L."/>
            <person name="Foster G.D."/>
            <person name="Pangilinan J."/>
            <person name="Papanicolaou A."/>
            <person name="Barry K."/>
            <person name="LaButti K."/>
            <person name="Viragh M."/>
            <person name="Koriabine M."/>
            <person name="Yan M."/>
            <person name="Riley R."/>
            <person name="Champramary S."/>
            <person name="Plett K.L."/>
            <person name="Tsai I.J."/>
            <person name="Slot J."/>
            <person name="Sipos G."/>
            <person name="Plett J."/>
            <person name="Nagy L.G."/>
            <person name="Grigoriev I.V."/>
        </authorList>
    </citation>
    <scope>NUCLEOTIDE SEQUENCE</scope>
    <source>
        <strain evidence="5">FPL87.14</strain>
    </source>
</reference>
<proteinExistence type="inferred from homology"/>
<accession>A0AA39N250</accession>
<dbReference type="PRINTS" id="PR00081">
    <property type="entry name" value="GDHRDH"/>
</dbReference>
<name>A0AA39N250_9AGAR</name>
<dbReference type="InterPro" id="IPR036291">
    <property type="entry name" value="NAD(P)-bd_dom_sf"/>
</dbReference>
<dbReference type="SUPFAM" id="SSF51735">
    <property type="entry name" value="NAD(P)-binding Rossmann-fold domains"/>
    <property type="match status" value="1"/>
</dbReference>
<dbReference type="EMBL" id="JAUEPT010000002">
    <property type="protein sequence ID" value="KAK0454415.1"/>
    <property type="molecule type" value="Genomic_DNA"/>
</dbReference>